<dbReference type="Gramene" id="TraesCS5D02G085900.1">
    <property type="protein sequence ID" value="TraesCS5D02G085900.1"/>
    <property type="gene ID" value="TraesCS5D02G085900"/>
</dbReference>
<name>A0A3B6MKJ2_WHEAT</name>
<dbReference type="Gramene" id="TraesCS5D03G0208500.1">
    <property type="protein sequence ID" value="TraesCS5D03G0208500.1.CDS"/>
    <property type="gene ID" value="TraesCS5D03G0208500"/>
</dbReference>
<accession>A0A3B6MKJ2</accession>
<dbReference type="GO" id="GO:0004672">
    <property type="term" value="F:protein kinase activity"/>
    <property type="evidence" value="ECO:0000318"/>
    <property type="project" value="GO_Central"/>
</dbReference>
<dbReference type="GO" id="GO:0007165">
    <property type="term" value="P:signal transduction"/>
    <property type="evidence" value="ECO:0000318"/>
    <property type="project" value="GO_Central"/>
</dbReference>
<dbReference type="Gramene" id="TraesCAD_scaffold_061477_01G000100.1">
    <property type="protein sequence ID" value="TraesCAD_scaffold_061477_01G000100.1"/>
    <property type="gene ID" value="TraesCAD_scaffold_061477_01G000100"/>
</dbReference>
<dbReference type="Gramene" id="TraesROB_scaffold_078567_01G000100.1">
    <property type="protein sequence ID" value="TraesROB_scaffold_078567_01G000100.1"/>
    <property type="gene ID" value="TraesROB_scaffold_078567_01G000100"/>
</dbReference>
<reference evidence="4" key="2">
    <citation type="submission" date="2018-10" db="UniProtKB">
        <authorList>
            <consortium name="EnsemblPlants"/>
        </authorList>
    </citation>
    <scope>IDENTIFICATION</scope>
</reference>
<sequence length="375" mass="41228">MFPAVRAGAQMLASSLLHMSPPSMMNHGHGLLASFFTLALCGTGLAGWLVFGRTRRLGHVAPAPGTTGRDEAGQGIQEQDCLIQQNSGAGLESTEDPYAPPTLNVIHPWLLEVNLVRGLRHENIITLVPPSTPGSEFVYEHAENGSLDKWLHPHPLPETGERRPRSPLTWPTRRAIAIGVAGGLSYLHEQCIIHHNINSSNVLLDRVFKPKITGFGHAQTINIESSTFQPLTGNFGYAAPDYVTMIGELTEMVDVYSFGVVLLELVTGRAAVEFAISDDGGGVASGRRPWPRVWHLPAWAHDVMNRGGFSSSVVDMAIPNKAWYMREMEAAFKLAVDCTIRQAHLRPSMERVLKRLRNHGSTLSWIKSRLRCCLL</sequence>
<dbReference type="Gene3D" id="1.10.510.10">
    <property type="entry name" value="Transferase(Phosphotransferase) domain 1"/>
    <property type="match status" value="1"/>
</dbReference>
<keyword evidence="1" id="KW-0547">Nucleotide-binding</keyword>
<dbReference type="GO" id="GO:0005524">
    <property type="term" value="F:ATP binding"/>
    <property type="evidence" value="ECO:0007669"/>
    <property type="project" value="UniProtKB-KW"/>
</dbReference>
<gene>
    <name evidence="4" type="primary">LOC123124419</name>
</gene>
<keyword evidence="2" id="KW-0067">ATP-binding</keyword>
<dbReference type="EnsemblPlants" id="TraesCS5D02G085900.1">
    <property type="protein sequence ID" value="TraesCS5D02G085900.1"/>
    <property type="gene ID" value="TraesCS5D02G085900"/>
</dbReference>
<evidence type="ECO:0000256" key="2">
    <source>
        <dbReference type="ARBA" id="ARBA00022840"/>
    </source>
</evidence>
<keyword evidence="5" id="KW-1185">Reference proteome</keyword>
<evidence type="ECO:0000313" key="4">
    <source>
        <dbReference type="EnsemblPlants" id="TraesCS5D02G085900.1"/>
    </source>
</evidence>
<dbReference type="STRING" id="4565.A0A3B6MKJ2"/>
<dbReference type="GO" id="GO:0005886">
    <property type="term" value="C:plasma membrane"/>
    <property type="evidence" value="ECO:0000318"/>
    <property type="project" value="GO_Central"/>
</dbReference>
<dbReference type="AlphaFoldDB" id="A0A3B6MKJ2"/>
<dbReference type="InterPro" id="IPR011009">
    <property type="entry name" value="Kinase-like_dom_sf"/>
</dbReference>
<dbReference type="Gramene" id="TraesWEE_scaffold_083155_01G000100.1">
    <property type="protein sequence ID" value="TraesWEE_scaffold_083155_01G000100.1"/>
    <property type="gene ID" value="TraesWEE_scaffold_083155_01G000100"/>
</dbReference>
<dbReference type="PANTHER" id="PTHR27001:SF538">
    <property type="entry name" value="OS02G0227500 PROTEIN"/>
    <property type="match status" value="1"/>
</dbReference>
<dbReference type="OrthoDB" id="69842at2759"/>
<proteinExistence type="predicted"/>
<dbReference type="PANTHER" id="PTHR27001">
    <property type="entry name" value="OS01G0253100 PROTEIN"/>
    <property type="match status" value="1"/>
</dbReference>
<dbReference type="Pfam" id="PF00069">
    <property type="entry name" value="Pkinase"/>
    <property type="match status" value="1"/>
</dbReference>
<dbReference type="Proteomes" id="UP000019116">
    <property type="component" value="Chromosome 5D"/>
</dbReference>
<dbReference type="InterPro" id="IPR000719">
    <property type="entry name" value="Prot_kinase_dom"/>
</dbReference>
<feature type="domain" description="Protein kinase" evidence="3">
    <location>
        <begin position="35"/>
        <end position="366"/>
    </location>
</feature>
<evidence type="ECO:0000256" key="1">
    <source>
        <dbReference type="ARBA" id="ARBA00022741"/>
    </source>
</evidence>
<dbReference type="Gramene" id="TraesCLE_scaffold_080614_01G000100.1">
    <property type="protein sequence ID" value="TraesCLE_scaffold_080614_01G000100.1"/>
    <property type="gene ID" value="TraesCLE_scaffold_080614_01G000100"/>
</dbReference>
<dbReference type="SMR" id="A0A3B6MKJ2"/>
<dbReference type="Gramene" id="TraesLAC5D03G03015930.1">
    <property type="protein sequence ID" value="TraesLAC5D03G03015930.1"/>
    <property type="gene ID" value="TraesLAC5D03G03015930"/>
</dbReference>
<dbReference type="Gramene" id="TraesRN5D0100220800.1">
    <property type="protein sequence ID" value="TraesRN5D0100220800.1"/>
    <property type="gene ID" value="TraesRN5D0100220800"/>
</dbReference>
<organism evidence="4">
    <name type="scientific">Triticum aestivum</name>
    <name type="common">Wheat</name>
    <dbReference type="NCBI Taxonomy" id="4565"/>
    <lineage>
        <taxon>Eukaryota</taxon>
        <taxon>Viridiplantae</taxon>
        <taxon>Streptophyta</taxon>
        <taxon>Embryophyta</taxon>
        <taxon>Tracheophyta</taxon>
        <taxon>Spermatophyta</taxon>
        <taxon>Magnoliopsida</taxon>
        <taxon>Liliopsida</taxon>
        <taxon>Poales</taxon>
        <taxon>Poaceae</taxon>
        <taxon>BOP clade</taxon>
        <taxon>Pooideae</taxon>
        <taxon>Triticodae</taxon>
        <taxon>Triticeae</taxon>
        <taxon>Triticinae</taxon>
        <taxon>Triticum</taxon>
    </lineage>
</organism>
<reference evidence="4" key="1">
    <citation type="submission" date="2018-08" db="EMBL/GenBank/DDBJ databases">
        <authorList>
            <person name="Rossello M."/>
        </authorList>
    </citation>
    <scope>NUCLEOTIDE SEQUENCE [LARGE SCALE GENOMIC DNA]</scope>
    <source>
        <strain evidence="4">cv. Chinese Spring</strain>
    </source>
</reference>
<protein>
    <recommendedName>
        <fullName evidence="3">Protein kinase domain-containing protein</fullName>
    </recommendedName>
</protein>
<dbReference type="SUPFAM" id="SSF56112">
    <property type="entry name" value="Protein kinase-like (PK-like)"/>
    <property type="match status" value="1"/>
</dbReference>
<evidence type="ECO:0000313" key="5">
    <source>
        <dbReference type="Proteomes" id="UP000019116"/>
    </source>
</evidence>
<evidence type="ECO:0000259" key="3">
    <source>
        <dbReference type="PROSITE" id="PS50011"/>
    </source>
</evidence>
<dbReference type="PROSITE" id="PS50011">
    <property type="entry name" value="PROTEIN_KINASE_DOM"/>
    <property type="match status" value="1"/>
</dbReference>